<dbReference type="AlphaFoldDB" id="A0AAD3MRZ6"/>
<evidence type="ECO:0000256" key="1">
    <source>
        <dbReference type="SAM" id="MobiDB-lite"/>
    </source>
</evidence>
<evidence type="ECO:0000313" key="3">
    <source>
        <dbReference type="Proteomes" id="UP001279410"/>
    </source>
</evidence>
<feature type="region of interest" description="Disordered" evidence="1">
    <location>
        <begin position="21"/>
        <end position="45"/>
    </location>
</feature>
<keyword evidence="3" id="KW-1185">Reference proteome</keyword>
<dbReference type="Proteomes" id="UP001279410">
    <property type="component" value="Unassembled WGS sequence"/>
</dbReference>
<accession>A0AAD3MRZ6</accession>
<sequence length="122" mass="12722">MVQTLATVNLRSEPVAQLCPSSHKSHGVVASAPDFSDSSPVGSAVLSPADDADPDSIAYLSVSLLPPRDCGSPLPPKPAHCAAYSGRRSPALCPPECSRTLLVCFLWVLKNADAALPGRWSV</sequence>
<protein>
    <submittedName>
        <fullName evidence="2">Dedicator of cytokinesis protein 7-like protein</fullName>
    </submittedName>
</protein>
<reference evidence="2" key="1">
    <citation type="submission" date="2022-08" db="EMBL/GenBank/DDBJ databases">
        <title>Genome sequencing of akame (Lates japonicus).</title>
        <authorList>
            <person name="Hashiguchi Y."/>
            <person name="Takahashi H."/>
        </authorList>
    </citation>
    <scope>NUCLEOTIDE SEQUENCE</scope>
    <source>
        <strain evidence="2">Kochi</strain>
    </source>
</reference>
<gene>
    <name evidence="2" type="ORF">AKAME5_002887400</name>
</gene>
<name>A0AAD3MRZ6_LATJO</name>
<dbReference type="EMBL" id="BRZM01004686">
    <property type="protein sequence ID" value="GLD58916.1"/>
    <property type="molecule type" value="Genomic_DNA"/>
</dbReference>
<proteinExistence type="predicted"/>
<organism evidence="2 3">
    <name type="scientific">Lates japonicus</name>
    <name type="common">Japanese lates</name>
    <dbReference type="NCBI Taxonomy" id="270547"/>
    <lineage>
        <taxon>Eukaryota</taxon>
        <taxon>Metazoa</taxon>
        <taxon>Chordata</taxon>
        <taxon>Craniata</taxon>
        <taxon>Vertebrata</taxon>
        <taxon>Euteleostomi</taxon>
        <taxon>Actinopterygii</taxon>
        <taxon>Neopterygii</taxon>
        <taxon>Teleostei</taxon>
        <taxon>Neoteleostei</taxon>
        <taxon>Acanthomorphata</taxon>
        <taxon>Carangaria</taxon>
        <taxon>Carangaria incertae sedis</taxon>
        <taxon>Centropomidae</taxon>
        <taxon>Lates</taxon>
    </lineage>
</organism>
<comment type="caution">
    <text evidence="2">The sequence shown here is derived from an EMBL/GenBank/DDBJ whole genome shotgun (WGS) entry which is preliminary data.</text>
</comment>
<evidence type="ECO:0000313" key="2">
    <source>
        <dbReference type="EMBL" id="GLD58916.1"/>
    </source>
</evidence>